<feature type="domain" description="Rod shape-determining protein MreC beta-barrel core" evidence="7">
    <location>
        <begin position="124"/>
        <end position="281"/>
    </location>
</feature>
<dbReference type="InterPro" id="IPR055342">
    <property type="entry name" value="MreC_beta-barrel_core"/>
</dbReference>
<dbReference type="GO" id="GO:0008360">
    <property type="term" value="P:regulation of cell shape"/>
    <property type="evidence" value="ECO:0007669"/>
    <property type="project" value="UniProtKB-KW"/>
</dbReference>
<dbReference type="Gene3D" id="2.40.10.340">
    <property type="entry name" value="Rod shape-determining protein MreC, domain 1"/>
    <property type="match status" value="1"/>
</dbReference>
<keyword evidence="5" id="KW-0175">Coiled coil</keyword>
<feature type="coiled-coil region" evidence="5">
    <location>
        <begin position="74"/>
        <end position="108"/>
    </location>
</feature>
<comment type="similarity">
    <text evidence="1">Belongs to the MreC family.</text>
</comment>
<evidence type="ECO:0000256" key="3">
    <source>
        <dbReference type="ARBA" id="ARBA00022960"/>
    </source>
</evidence>
<dbReference type="PANTHER" id="PTHR34138:SF1">
    <property type="entry name" value="CELL SHAPE-DETERMINING PROTEIN MREC"/>
    <property type="match status" value="1"/>
</dbReference>
<evidence type="ECO:0000256" key="5">
    <source>
        <dbReference type="SAM" id="Coils"/>
    </source>
</evidence>
<proteinExistence type="inferred from homology"/>
<accession>A0A3B1DCW6</accession>
<dbReference type="Pfam" id="PF04085">
    <property type="entry name" value="MreC"/>
    <property type="match status" value="1"/>
</dbReference>
<protein>
    <recommendedName>
        <fullName evidence="2">Cell shape-determining protein MreC</fullName>
    </recommendedName>
    <alternativeName>
        <fullName evidence="4">Cell shape protein MreC</fullName>
    </alternativeName>
</protein>
<dbReference type="InterPro" id="IPR042177">
    <property type="entry name" value="Cell/Rod_1"/>
</dbReference>
<dbReference type="EMBL" id="UOGK01000145">
    <property type="protein sequence ID" value="VAX38612.1"/>
    <property type="molecule type" value="Genomic_DNA"/>
</dbReference>
<organism evidence="8">
    <name type="scientific">hydrothermal vent metagenome</name>
    <dbReference type="NCBI Taxonomy" id="652676"/>
    <lineage>
        <taxon>unclassified sequences</taxon>
        <taxon>metagenomes</taxon>
        <taxon>ecological metagenomes</taxon>
    </lineage>
</organism>
<dbReference type="InterPro" id="IPR007221">
    <property type="entry name" value="MreC"/>
</dbReference>
<evidence type="ECO:0000313" key="8">
    <source>
        <dbReference type="EMBL" id="VAX38612.1"/>
    </source>
</evidence>
<dbReference type="Gene3D" id="2.40.10.350">
    <property type="entry name" value="Rod shape-determining protein MreC, domain 2"/>
    <property type="match status" value="1"/>
</dbReference>
<evidence type="ECO:0000259" key="7">
    <source>
        <dbReference type="Pfam" id="PF04085"/>
    </source>
</evidence>
<evidence type="ECO:0000256" key="1">
    <source>
        <dbReference type="ARBA" id="ARBA00009369"/>
    </source>
</evidence>
<dbReference type="AlphaFoldDB" id="A0A3B1DCW6"/>
<name>A0A3B1DCW6_9ZZZZ</name>
<evidence type="ECO:0000256" key="6">
    <source>
        <dbReference type="SAM" id="Phobius"/>
    </source>
</evidence>
<dbReference type="PANTHER" id="PTHR34138">
    <property type="entry name" value="CELL SHAPE-DETERMINING PROTEIN MREC"/>
    <property type="match status" value="1"/>
</dbReference>
<feature type="transmembrane region" description="Helical" evidence="6">
    <location>
        <begin position="14"/>
        <end position="34"/>
    </location>
</feature>
<keyword evidence="6" id="KW-0472">Membrane</keyword>
<evidence type="ECO:0000256" key="4">
    <source>
        <dbReference type="ARBA" id="ARBA00032089"/>
    </source>
</evidence>
<reference evidence="8" key="1">
    <citation type="submission" date="2018-06" db="EMBL/GenBank/DDBJ databases">
        <authorList>
            <person name="Zhirakovskaya E."/>
        </authorList>
    </citation>
    <scope>NUCLEOTIDE SEQUENCE</scope>
</reference>
<evidence type="ECO:0000256" key="2">
    <source>
        <dbReference type="ARBA" id="ARBA00013855"/>
    </source>
</evidence>
<dbReference type="GO" id="GO:0005886">
    <property type="term" value="C:plasma membrane"/>
    <property type="evidence" value="ECO:0007669"/>
    <property type="project" value="TreeGrafter"/>
</dbReference>
<keyword evidence="6" id="KW-1133">Transmembrane helix</keyword>
<dbReference type="InterPro" id="IPR042175">
    <property type="entry name" value="Cell/Rod_MreC_2"/>
</dbReference>
<sequence>MARHANQHNPPDRLLPTVVVLLLIGSFLPGRILIPVSWMGDFVGLLTAPVAQPLRTVGGWLAPPDAGEALPEELALLQRQVEEYRTLYERARERNADLLAQMEQLKLMVELNPSVSTRLLNAPVIGAASDPANAQLRIRAGTRQGVHQNDVVAVEGVQLFGSVRDAGARTSWIMPITAKAQGHIQGKVMIEDGRGIACSLKPVGDGTLRGDVAYDEADPEAANLVTVGQTVRLDDGQWPDSAQMLVLGTIESVEPAPDSPLRPVIVVRPLITLERVTEVIVRINPMSDEPRQEDTP</sequence>
<keyword evidence="3" id="KW-0133">Cell shape</keyword>
<keyword evidence="6" id="KW-0812">Transmembrane</keyword>
<gene>
    <name evidence="8" type="ORF">MNBD_PLANCTO03-1009</name>
</gene>